<dbReference type="PANTHER" id="PTHR36361">
    <property type="entry name" value="PROTEIN APEM9"/>
    <property type="match status" value="1"/>
</dbReference>
<dbReference type="RefSeq" id="XP_017699770.1">
    <property type="nucleotide sequence ID" value="XM_017844281.3"/>
</dbReference>
<dbReference type="KEGG" id="pda:103713138"/>
<sequence>MAAALSETWKAIDVSESCLVCCMFEEAASLSSSILRQIHTTPSSEAIDDGELAEMMVSAGMVFVQSLREMRRTSELLIELKTLYGSVAAIPVQVFLAWACMQIAEGFSSNLREIFEEFLSKWKYLDGNVYVLTEAESRSSSAGGIRQSIMNAEKYLEVAEVYTITLLGMILHNSDLAISWTERAELPEEKRQDMLRRLHSLHCATESSSSPGPRTINSIEKTGSLSAFDTGSTPSGFENYPKTIRPLSHSNGDKSKADSFKSVHPTIRRISDQIHPCLCWFRTVHLRLGNIHLVLQHGRLMLLGPLIFLTYYILQKKGAVLKRIVAKGASSIRSALIDAWRLAFSVQVNPLAAVQQLPSGSLGNR</sequence>
<accession>A0A8B7MVX4</accession>
<dbReference type="GO" id="GO:0015919">
    <property type="term" value="P:peroxisomal membrane transport"/>
    <property type="evidence" value="ECO:0007669"/>
    <property type="project" value="InterPro"/>
</dbReference>
<name>A0A8B7MVX4_PHODC</name>
<dbReference type="GeneID" id="103713138"/>
<organism evidence="1 2">
    <name type="scientific">Phoenix dactylifera</name>
    <name type="common">Date palm</name>
    <dbReference type="NCBI Taxonomy" id="42345"/>
    <lineage>
        <taxon>Eukaryota</taxon>
        <taxon>Viridiplantae</taxon>
        <taxon>Streptophyta</taxon>
        <taxon>Embryophyta</taxon>
        <taxon>Tracheophyta</taxon>
        <taxon>Spermatophyta</taxon>
        <taxon>Magnoliopsida</taxon>
        <taxon>Liliopsida</taxon>
        <taxon>Arecaceae</taxon>
        <taxon>Coryphoideae</taxon>
        <taxon>Phoeniceae</taxon>
        <taxon>Phoenix</taxon>
    </lineage>
</organism>
<keyword evidence="1" id="KW-1185">Reference proteome</keyword>
<gene>
    <name evidence="2 3" type="primary">LOC103713138</name>
</gene>
<evidence type="ECO:0000313" key="2">
    <source>
        <dbReference type="RefSeq" id="XP_017699769.1"/>
    </source>
</evidence>
<reference evidence="1" key="1">
    <citation type="journal article" date="2019" name="Nat. Commun.">
        <title>Genome-wide association mapping of date palm fruit traits.</title>
        <authorList>
            <person name="Hazzouri K.M."/>
            <person name="Gros-Balthazard M."/>
            <person name="Flowers J.M."/>
            <person name="Copetti D."/>
            <person name="Lemansour A."/>
            <person name="Lebrun M."/>
            <person name="Masmoudi K."/>
            <person name="Ferrand S."/>
            <person name="Dhar M.I."/>
            <person name="Fresquez Z.A."/>
            <person name="Rosas U."/>
            <person name="Zhang J."/>
            <person name="Talag J."/>
            <person name="Lee S."/>
            <person name="Kudrna D."/>
            <person name="Powell R.F."/>
            <person name="Leitch I.J."/>
            <person name="Krueger R.R."/>
            <person name="Wing R.A."/>
            <person name="Amiri K.M.A."/>
            <person name="Purugganan M.D."/>
        </authorList>
    </citation>
    <scope>NUCLEOTIDE SEQUENCE [LARGE SCALE GENOMIC DNA]</scope>
    <source>
        <strain evidence="1">cv. Khalas</strain>
    </source>
</reference>
<evidence type="ECO:0000313" key="3">
    <source>
        <dbReference type="RefSeq" id="XP_017699770.1"/>
    </source>
</evidence>
<reference evidence="2 3" key="2">
    <citation type="submission" date="2025-04" db="UniProtKB">
        <authorList>
            <consortium name="RefSeq"/>
        </authorList>
    </citation>
    <scope>IDENTIFICATION</scope>
    <source>
        <tissue evidence="2 3">Young leaves</tissue>
    </source>
</reference>
<dbReference type="InterPro" id="IPR034571">
    <property type="entry name" value="APEM9"/>
</dbReference>
<evidence type="ECO:0000313" key="1">
    <source>
        <dbReference type="Proteomes" id="UP000228380"/>
    </source>
</evidence>
<protein>
    <submittedName>
        <fullName evidence="3">Protein APEM9 isoform X1</fullName>
    </submittedName>
    <submittedName>
        <fullName evidence="2">Protein APEM9 isoform X2</fullName>
    </submittedName>
</protein>
<proteinExistence type="predicted"/>
<dbReference type="Proteomes" id="UP000228380">
    <property type="component" value="Chromosome 9"/>
</dbReference>
<dbReference type="PANTHER" id="PTHR36361:SF1">
    <property type="entry name" value="PROTEIN APEM9"/>
    <property type="match status" value="1"/>
</dbReference>
<dbReference type="RefSeq" id="XP_017699769.1">
    <property type="nucleotide sequence ID" value="XM_017844280.3"/>
</dbReference>
<dbReference type="OrthoDB" id="1919407at2759"/>
<dbReference type="AlphaFoldDB" id="A0A8B7MVX4"/>